<feature type="compositionally biased region" description="Low complexity" evidence="10">
    <location>
        <begin position="529"/>
        <end position="543"/>
    </location>
</feature>
<dbReference type="WBParaSite" id="jg6219.2">
    <property type="protein sequence ID" value="jg6219.2"/>
    <property type="gene ID" value="jg6219"/>
</dbReference>
<feature type="region of interest" description="Disordered" evidence="10">
    <location>
        <begin position="694"/>
        <end position="725"/>
    </location>
</feature>
<keyword evidence="11" id="KW-1185">Reference proteome</keyword>
<dbReference type="SUPFAM" id="SSF48452">
    <property type="entry name" value="TPR-like"/>
    <property type="match status" value="2"/>
</dbReference>
<dbReference type="GO" id="GO:0000132">
    <property type="term" value="P:establishment of mitotic spindle orientation"/>
    <property type="evidence" value="ECO:0007669"/>
    <property type="project" value="TreeGrafter"/>
</dbReference>
<evidence type="ECO:0000256" key="7">
    <source>
        <dbReference type="ARBA" id="ARBA00022737"/>
    </source>
</evidence>
<feature type="region of interest" description="Disordered" evidence="10">
    <location>
        <begin position="451"/>
        <end position="487"/>
    </location>
</feature>
<evidence type="ECO:0000256" key="2">
    <source>
        <dbReference type="ARBA" id="ARBA00004496"/>
    </source>
</evidence>
<dbReference type="PROSITE" id="PS50877">
    <property type="entry name" value="GOLOCO"/>
    <property type="match status" value="3"/>
</dbReference>
<evidence type="ECO:0000256" key="6">
    <source>
        <dbReference type="ARBA" id="ARBA00022553"/>
    </source>
</evidence>
<keyword evidence="8" id="KW-0802">TPR repeat</keyword>
<dbReference type="GO" id="GO:0005938">
    <property type="term" value="C:cell cortex"/>
    <property type="evidence" value="ECO:0007669"/>
    <property type="project" value="TreeGrafter"/>
</dbReference>
<feature type="compositionally biased region" description="Basic and acidic residues" evidence="10">
    <location>
        <begin position="451"/>
        <end position="463"/>
    </location>
</feature>
<keyword evidence="6" id="KW-0597">Phosphoprotein</keyword>
<feature type="compositionally biased region" description="Basic residues" evidence="10">
    <location>
        <begin position="544"/>
        <end position="555"/>
    </location>
</feature>
<dbReference type="PANTHER" id="PTHR45954:SF1">
    <property type="entry name" value="LD33695P"/>
    <property type="match status" value="1"/>
</dbReference>
<evidence type="ECO:0000313" key="11">
    <source>
        <dbReference type="Proteomes" id="UP000887574"/>
    </source>
</evidence>
<dbReference type="GO" id="GO:0005092">
    <property type="term" value="F:GDP-dissociation inhibitor activity"/>
    <property type="evidence" value="ECO:0007669"/>
    <property type="project" value="TreeGrafter"/>
</dbReference>
<organism evidence="11 12">
    <name type="scientific">Ditylenchus dipsaci</name>
    <dbReference type="NCBI Taxonomy" id="166011"/>
    <lineage>
        <taxon>Eukaryota</taxon>
        <taxon>Metazoa</taxon>
        <taxon>Ecdysozoa</taxon>
        <taxon>Nematoda</taxon>
        <taxon>Chromadorea</taxon>
        <taxon>Rhabditida</taxon>
        <taxon>Tylenchina</taxon>
        <taxon>Tylenchomorpha</taxon>
        <taxon>Sphaerularioidea</taxon>
        <taxon>Anguinidae</taxon>
        <taxon>Anguininae</taxon>
        <taxon>Ditylenchus</taxon>
    </lineage>
</organism>
<evidence type="ECO:0000256" key="8">
    <source>
        <dbReference type="ARBA" id="ARBA00022803"/>
    </source>
</evidence>
<keyword evidence="7" id="KW-0677">Repeat</keyword>
<name>A0A915EFT1_9BILA</name>
<dbReference type="SMART" id="SM00390">
    <property type="entry name" value="GoLoco"/>
    <property type="match status" value="4"/>
</dbReference>
<feature type="compositionally biased region" description="Low complexity" evidence="10">
    <location>
        <begin position="600"/>
        <end position="611"/>
    </location>
</feature>
<dbReference type="SMART" id="SM00028">
    <property type="entry name" value="TPR"/>
    <property type="match status" value="3"/>
</dbReference>
<evidence type="ECO:0000313" key="12">
    <source>
        <dbReference type="WBParaSite" id="jg6219.2"/>
    </source>
</evidence>
<keyword evidence="4" id="KW-1003">Cell membrane</keyword>
<dbReference type="PANTHER" id="PTHR45954">
    <property type="entry name" value="LD33695P"/>
    <property type="match status" value="1"/>
</dbReference>
<keyword evidence="5" id="KW-0963">Cytoplasm</keyword>
<reference evidence="12" key="1">
    <citation type="submission" date="2022-11" db="UniProtKB">
        <authorList>
            <consortium name="WormBaseParasite"/>
        </authorList>
    </citation>
    <scope>IDENTIFICATION</scope>
</reference>
<evidence type="ECO:0000256" key="3">
    <source>
        <dbReference type="ARBA" id="ARBA00006600"/>
    </source>
</evidence>
<evidence type="ECO:0000256" key="5">
    <source>
        <dbReference type="ARBA" id="ARBA00022490"/>
    </source>
</evidence>
<keyword evidence="9" id="KW-0472">Membrane</keyword>
<dbReference type="InterPro" id="IPR011990">
    <property type="entry name" value="TPR-like_helical_dom_sf"/>
</dbReference>
<protein>
    <submittedName>
        <fullName evidence="12">LisH domain-containing protein</fullName>
    </submittedName>
</protein>
<feature type="compositionally biased region" description="Low complexity" evidence="10">
    <location>
        <begin position="473"/>
        <end position="487"/>
    </location>
</feature>
<dbReference type="GO" id="GO:0005886">
    <property type="term" value="C:plasma membrane"/>
    <property type="evidence" value="ECO:0007669"/>
    <property type="project" value="UniProtKB-SubCell"/>
</dbReference>
<dbReference type="GO" id="GO:0001965">
    <property type="term" value="F:G-protein alpha-subunit binding"/>
    <property type="evidence" value="ECO:0007669"/>
    <property type="project" value="TreeGrafter"/>
</dbReference>
<evidence type="ECO:0000256" key="4">
    <source>
        <dbReference type="ARBA" id="ARBA00022475"/>
    </source>
</evidence>
<sequence>MDECRRLAREGEKATRIGDAAKGIELLESALAVGIDDINDLPLLSAIYSQLGNAYYAQKQYKKALTFHGNDLMLSRVQKDSVQQAKAYSNMSATYTMLHEVDQNFEQAMTCANNVICLAKKLNDKGLECRGLHLQEAVKCFEKHLEIAKERKDEILCGLAIGNLGNAYFYLGNYEQSIIYHLKRLEMARAVGDKSSMRRSYTNMANAYVLLAIMMKLPSATERQAVSNYLKHLRLARAFSDNAGEARANSSLANALVQLNDIPKALYFLVVKYKLAEKLADESMKRSTLDEIKKLIKFNPSAIVNTEDDRICLDASFDPDNLVDDSEMMDFDSIGDSSVPRNHLLVPNSESGLNNSASAAALMCQRFLLHAQKRLSNSIEQYWGLLPTPKNDGSQPADASFLMSTDCGLNRVSAMCKSMPHIESNEEDDFFNCLMRVQGNRINEQRADAGILKDRTNNEDMRQSDNMNMRDMSAAGTGNSSSSSNRRVSLGAAHLVKSMGSQFHKSVIKPFSSSSLLHRSNRPHSFYGTLPTDTNNTSSSSSKSKTKTKRRKLTKCKSVALVPEVKEEEPEDHKSPVFRAPHLPVQKGGKSVQMAPSPQTTPYSCSTISSSPSLRKWHKEMARKGGNDQHNPETILDLIEAIQSRRMDEQRADLFNLGVHRHSDADGGSESLEGDELVDERLYELIVQSQADRLEDQRSELGGRQPQQQQQHKKRPSNCSSTNDDDFVDDGGVCLLVERMQVGRINEQRAHFSPSQVEDMENNSPNSRNNSPSIALA</sequence>
<dbReference type="Gene3D" id="1.25.40.10">
    <property type="entry name" value="Tetratricopeptide repeat domain"/>
    <property type="match status" value="4"/>
</dbReference>
<comment type="similarity">
    <text evidence="3">Belongs to the GPSM family.</text>
</comment>
<comment type="subcellular location">
    <subcellularLocation>
        <location evidence="1">Cell membrane</location>
    </subcellularLocation>
    <subcellularLocation>
        <location evidence="2">Cytoplasm</location>
    </subcellularLocation>
</comment>
<dbReference type="Pfam" id="PF13176">
    <property type="entry name" value="TPR_7"/>
    <property type="match status" value="1"/>
</dbReference>
<dbReference type="Proteomes" id="UP000887574">
    <property type="component" value="Unplaced"/>
</dbReference>
<dbReference type="InterPro" id="IPR019734">
    <property type="entry name" value="TPR_rpt"/>
</dbReference>
<accession>A0A915EFT1</accession>
<dbReference type="AlphaFoldDB" id="A0A915EFT1"/>
<feature type="region of interest" description="Disordered" evidence="10">
    <location>
        <begin position="745"/>
        <end position="777"/>
    </location>
</feature>
<dbReference type="Pfam" id="PF02188">
    <property type="entry name" value="GoLoco"/>
    <property type="match status" value="1"/>
</dbReference>
<dbReference type="InterPro" id="IPR003109">
    <property type="entry name" value="GoLoco_motif"/>
</dbReference>
<evidence type="ECO:0000256" key="1">
    <source>
        <dbReference type="ARBA" id="ARBA00004236"/>
    </source>
</evidence>
<feature type="compositionally biased region" description="Low complexity" evidence="10">
    <location>
        <begin position="762"/>
        <end position="777"/>
    </location>
</feature>
<proteinExistence type="inferred from homology"/>
<feature type="region of interest" description="Disordered" evidence="10">
    <location>
        <begin position="518"/>
        <end position="611"/>
    </location>
</feature>
<dbReference type="InterPro" id="IPR052386">
    <property type="entry name" value="GPSM"/>
</dbReference>
<evidence type="ECO:0000256" key="9">
    <source>
        <dbReference type="ARBA" id="ARBA00023136"/>
    </source>
</evidence>
<evidence type="ECO:0000256" key="10">
    <source>
        <dbReference type="SAM" id="MobiDB-lite"/>
    </source>
</evidence>